<comment type="caution">
    <text evidence="11">The sequence shown here is derived from an EMBL/GenBank/DDBJ whole genome shotgun (WGS) entry which is preliminary data.</text>
</comment>
<keyword evidence="7 8" id="KW-0961">Cell wall biogenesis/degradation</keyword>
<keyword evidence="7 8" id="KW-0133">Cell shape</keyword>
<keyword evidence="6 7" id="KW-0067">ATP-binding</keyword>
<keyword evidence="7 8" id="KW-0573">Peptidoglycan synthesis</keyword>
<feature type="domain" description="Mur ligase C-terminal" evidence="9">
    <location>
        <begin position="332"/>
        <end position="440"/>
    </location>
</feature>
<dbReference type="InterPro" id="IPR005762">
    <property type="entry name" value="MurD"/>
</dbReference>
<evidence type="ECO:0000313" key="12">
    <source>
        <dbReference type="Proteomes" id="UP000777935"/>
    </source>
</evidence>
<keyword evidence="7 8" id="KW-0132">Cell division</keyword>
<dbReference type="Gene3D" id="3.40.50.720">
    <property type="entry name" value="NAD(P)-binding Rossmann-like Domain"/>
    <property type="match status" value="1"/>
</dbReference>
<evidence type="ECO:0000256" key="2">
    <source>
        <dbReference type="ARBA" id="ARBA00004752"/>
    </source>
</evidence>
<name>A0ABX2IPC3_9RHOB</name>
<dbReference type="SUPFAM" id="SSF53244">
    <property type="entry name" value="MurD-like peptide ligases, peptide-binding domain"/>
    <property type="match status" value="1"/>
</dbReference>
<keyword evidence="3 7" id="KW-0963">Cytoplasm</keyword>
<feature type="domain" description="Mur ligase central" evidence="10">
    <location>
        <begin position="125"/>
        <end position="310"/>
    </location>
</feature>
<organism evidence="11 12">
    <name type="scientific">Parasulfitobacter algicola</name>
    <dbReference type="NCBI Taxonomy" id="2614809"/>
    <lineage>
        <taxon>Bacteria</taxon>
        <taxon>Pseudomonadati</taxon>
        <taxon>Pseudomonadota</taxon>
        <taxon>Alphaproteobacteria</taxon>
        <taxon>Rhodobacterales</taxon>
        <taxon>Roseobacteraceae</taxon>
        <taxon>Parasulfitobacter</taxon>
    </lineage>
</organism>
<accession>A0ABX2IPC3</accession>
<evidence type="ECO:0000256" key="3">
    <source>
        <dbReference type="ARBA" id="ARBA00022490"/>
    </source>
</evidence>
<dbReference type="Proteomes" id="UP000777935">
    <property type="component" value="Unassembled WGS sequence"/>
</dbReference>
<comment type="similarity">
    <text evidence="7">Belongs to the MurCDEF family.</text>
</comment>
<protein>
    <recommendedName>
        <fullName evidence="7 8">UDP-N-acetylmuramoylalanine--D-glutamate ligase</fullName>
        <ecNumber evidence="7 8">6.3.2.9</ecNumber>
    </recommendedName>
    <alternativeName>
        <fullName evidence="7">D-glutamic acid-adding enzyme</fullName>
    </alternativeName>
    <alternativeName>
        <fullName evidence="7">UDP-N-acetylmuramoyl-L-alanyl-D-glutamate synthetase</fullName>
    </alternativeName>
</protein>
<dbReference type="Pfam" id="PF08245">
    <property type="entry name" value="Mur_ligase_M"/>
    <property type="match status" value="1"/>
</dbReference>
<evidence type="ECO:0000259" key="9">
    <source>
        <dbReference type="Pfam" id="PF02875"/>
    </source>
</evidence>
<comment type="function">
    <text evidence="7 8">Cell wall formation. Catalyzes the addition of glutamate to the nucleotide precursor UDP-N-acetylmuramoyl-L-alanine (UMA).</text>
</comment>
<comment type="pathway">
    <text evidence="2 7 8">Cell wall biogenesis; peptidoglycan biosynthesis.</text>
</comment>
<evidence type="ECO:0000256" key="4">
    <source>
        <dbReference type="ARBA" id="ARBA00022598"/>
    </source>
</evidence>
<evidence type="ECO:0000259" key="10">
    <source>
        <dbReference type="Pfam" id="PF08245"/>
    </source>
</evidence>
<dbReference type="Pfam" id="PF02875">
    <property type="entry name" value="Mur_ligase_C"/>
    <property type="match status" value="1"/>
</dbReference>
<dbReference type="PANTHER" id="PTHR43692">
    <property type="entry name" value="UDP-N-ACETYLMURAMOYLALANINE--D-GLUTAMATE LIGASE"/>
    <property type="match status" value="1"/>
</dbReference>
<dbReference type="InterPro" id="IPR036565">
    <property type="entry name" value="Mur-like_cat_sf"/>
</dbReference>
<dbReference type="InterPro" id="IPR036615">
    <property type="entry name" value="Mur_ligase_C_dom_sf"/>
</dbReference>
<gene>
    <name evidence="7" type="primary">murD</name>
    <name evidence="11" type="ORF">HRQ87_07960</name>
</gene>
<evidence type="ECO:0000256" key="6">
    <source>
        <dbReference type="ARBA" id="ARBA00022840"/>
    </source>
</evidence>
<dbReference type="InterPro" id="IPR013221">
    <property type="entry name" value="Mur_ligase_cen"/>
</dbReference>
<keyword evidence="5 7" id="KW-0547">Nucleotide-binding</keyword>
<evidence type="ECO:0000256" key="5">
    <source>
        <dbReference type="ARBA" id="ARBA00022741"/>
    </source>
</evidence>
<dbReference type="Gene3D" id="3.40.1190.10">
    <property type="entry name" value="Mur-like, catalytic domain"/>
    <property type="match status" value="1"/>
</dbReference>
<keyword evidence="4 7" id="KW-0436">Ligase</keyword>
<proteinExistence type="inferred from homology"/>
<dbReference type="RefSeq" id="WP_174137036.1">
    <property type="nucleotide sequence ID" value="NZ_JABUFE010000003.1"/>
</dbReference>
<dbReference type="EC" id="6.3.2.9" evidence="7 8"/>
<sequence>MIPVQGYRGRSVAVLGLGRSGLATARALQAGGATALVWDDSAEAREAAEGQGMILYDLTRANAWDDVAALIVSPGIPHLYPEPNKIIAAAWAAGVPVDNDIGLFFRSFATQDWDNFDVTPRIIAVTGSNGKSTTAALIHHILAEAGRPTQLAGNIGRGVLDIDPAHDGEVVVLELSSYQTDLARALTPDVAVFTNLSPDHLDRHAGMGGYFAAKRRLFAEGGPDRAVIGIDEPEGQYLANQMVYTLSDDRVIRVSVEHKLKGAGWNVFARKGFLAETRKDRQLASIDLREIVGLPGSHNHQNACAAYAACRAIGVGPKQIEGALRSFKGLPHRSQVIAEKDGVRFVNDSKATNVDSAAKALQAFKNIRWIAGGLGKEGGIESLALHLVNVEKAYLIGHSARDFALQLGDTPYEICETMDRAVASAAAEASAGDTVLLAPAAASFDQYPNFEKRGDDFITCVQANLKN</sequence>
<evidence type="ECO:0000256" key="1">
    <source>
        <dbReference type="ARBA" id="ARBA00004496"/>
    </source>
</evidence>
<evidence type="ECO:0000256" key="7">
    <source>
        <dbReference type="HAMAP-Rule" id="MF_00639"/>
    </source>
</evidence>
<keyword evidence="7 8" id="KW-0131">Cell cycle</keyword>
<dbReference type="SUPFAM" id="SSF51984">
    <property type="entry name" value="MurCD N-terminal domain"/>
    <property type="match status" value="1"/>
</dbReference>
<dbReference type="NCBIfam" id="TIGR01087">
    <property type="entry name" value="murD"/>
    <property type="match status" value="1"/>
</dbReference>
<comment type="catalytic activity">
    <reaction evidence="7 8">
        <text>UDP-N-acetyl-alpha-D-muramoyl-L-alanine + D-glutamate + ATP = UDP-N-acetyl-alpha-D-muramoyl-L-alanyl-D-glutamate + ADP + phosphate + H(+)</text>
        <dbReference type="Rhea" id="RHEA:16429"/>
        <dbReference type="ChEBI" id="CHEBI:15378"/>
        <dbReference type="ChEBI" id="CHEBI:29986"/>
        <dbReference type="ChEBI" id="CHEBI:30616"/>
        <dbReference type="ChEBI" id="CHEBI:43474"/>
        <dbReference type="ChEBI" id="CHEBI:83898"/>
        <dbReference type="ChEBI" id="CHEBI:83900"/>
        <dbReference type="ChEBI" id="CHEBI:456216"/>
        <dbReference type="EC" id="6.3.2.9"/>
    </reaction>
</comment>
<dbReference type="Gene3D" id="3.90.190.20">
    <property type="entry name" value="Mur ligase, C-terminal domain"/>
    <property type="match status" value="1"/>
</dbReference>
<comment type="subcellular location">
    <subcellularLocation>
        <location evidence="1 7 8">Cytoplasm</location>
    </subcellularLocation>
</comment>
<evidence type="ECO:0000256" key="8">
    <source>
        <dbReference type="RuleBase" id="RU003664"/>
    </source>
</evidence>
<reference evidence="11 12" key="1">
    <citation type="submission" date="2020-06" db="EMBL/GenBank/DDBJ databases">
        <title>Sulfitobacter algicola sp. nov., isolated from green algae.</title>
        <authorList>
            <person name="Wang C."/>
        </authorList>
    </citation>
    <scope>NUCLEOTIDE SEQUENCE [LARGE SCALE GENOMIC DNA]</scope>
    <source>
        <strain evidence="11 12">1151</strain>
    </source>
</reference>
<dbReference type="InterPro" id="IPR004101">
    <property type="entry name" value="Mur_ligase_C"/>
</dbReference>
<feature type="binding site" evidence="7">
    <location>
        <begin position="127"/>
        <end position="133"/>
    </location>
    <ligand>
        <name>ATP</name>
        <dbReference type="ChEBI" id="CHEBI:30616"/>
    </ligand>
</feature>
<evidence type="ECO:0000313" key="11">
    <source>
        <dbReference type="EMBL" id="NSX54737.1"/>
    </source>
</evidence>
<dbReference type="HAMAP" id="MF_00639">
    <property type="entry name" value="MurD"/>
    <property type="match status" value="1"/>
</dbReference>
<dbReference type="GO" id="GO:0008764">
    <property type="term" value="F:UDP-N-acetylmuramoylalanine-D-glutamate ligase activity"/>
    <property type="evidence" value="ECO:0007669"/>
    <property type="project" value="UniProtKB-EC"/>
</dbReference>
<dbReference type="EMBL" id="JABUFE010000003">
    <property type="protein sequence ID" value="NSX54737.1"/>
    <property type="molecule type" value="Genomic_DNA"/>
</dbReference>
<keyword evidence="12" id="KW-1185">Reference proteome</keyword>
<dbReference type="PANTHER" id="PTHR43692:SF1">
    <property type="entry name" value="UDP-N-ACETYLMURAMOYLALANINE--D-GLUTAMATE LIGASE"/>
    <property type="match status" value="1"/>
</dbReference>
<dbReference type="SUPFAM" id="SSF53623">
    <property type="entry name" value="MurD-like peptide ligases, catalytic domain"/>
    <property type="match status" value="1"/>
</dbReference>